<dbReference type="STRING" id="6945.B7QGB8"/>
<dbReference type="Proteomes" id="UP000001555">
    <property type="component" value="Unassembled WGS sequence"/>
</dbReference>
<dbReference type="PaxDb" id="6945-B7QGB8"/>
<dbReference type="AlphaFoldDB" id="B7QGB8"/>
<evidence type="ECO:0000313" key="4">
    <source>
        <dbReference type="EnsemblMetazoa" id="ISCW013362-PA"/>
    </source>
</evidence>
<proteinExistence type="evidence at protein level"/>
<dbReference type="InterPro" id="IPR024785">
    <property type="entry name" value="TORC_C"/>
</dbReference>
<reference evidence="3 5" key="1">
    <citation type="submission" date="2008-03" db="EMBL/GenBank/DDBJ databases">
        <title>Annotation of Ixodes scapularis.</title>
        <authorList>
            <consortium name="Ixodes scapularis Genome Project Consortium"/>
            <person name="Caler E."/>
            <person name="Hannick L.I."/>
            <person name="Bidwell S."/>
            <person name="Joardar V."/>
            <person name="Thiagarajan M."/>
            <person name="Amedeo P."/>
            <person name="Galinsky K.J."/>
            <person name="Schobel S."/>
            <person name="Inman J."/>
            <person name="Hostetler J."/>
            <person name="Miller J."/>
            <person name="Hammond M."/>
            <person name="Megy K."/>
            <person name="Lawson D."/>
            <person name="Kodira C."/>
            <person name="Sutton G."/>
            <person name="Meyer J."/>
            <person name="Hill C.A."/>
            <person name="Birren B."/>
            <person name="Nene V."/>
            <person name="Collins F."/>
            <person name="Alarcon-Chaidez F."/>
            <person name="Wikel S."/>
            <person name="Strausberg R."/>
        </authorList>
    </citation>
    <scope>NUCLEOTIDE SEQUENCE [LARGE SCALE GENOMIC DNA]</scope>
    <source>
        <strain evidence="5">Wikel</strain>
        <strain evidence="3">Wikel colony</strain>
    </source>
</reference>
<feature type="compositionally biased region" description="Low complexity" evidence="1">
    <location>
        <begin position="53"/>
        <end position="69"/>
    </location>
</feature>
<feature type="compositionally biased region" description="Polar residues" evidence="1">
    <location>
        <begin position="232"/>
        <end position="244"/>
    </location>
</feature>
<accession>B7QGB8</accession>
<dbReference type="EMBL" id="ABJB010647777">
    <property type="status" value="NOT_ANNOTATED_CDS"/>
    <property type="molecule type" value="Genomic_DNA"/>
</dbReference>
<reference evidence="4" key="2">
    <citation type="submission" date="2020-05" db="UniProtKB">
        <authorList>
            <consortium name="EnsemblMetazoa"/>
        </authorList>
    </citation>
    <scope>IDENTIFICATION</scope>
    <source>
        <strain evidence="4">wikel</strain>
    </source>
</reference>
<evidence type="ECO:0000313" key="5">
    <source>
        <dbReference type="Proteomes" id="UP000001555"/>
    </source>
</evidence>
<sequence length="341" mass="35277">MYVPQSPQASQQQPGSPLASPLGYPPSSPGLPQTPTSPRPRQLYQGGAPSERSGSAPGSPVSHGASSSPTSPPGPVGSPYGGGNGYGRAGSAMGSTSPLQQQMEQFRVATGGAEDHPPSAGQNQYFVLPDGRYCNSQGVPTSSSSSGGVFFPDVGGGGMADPLSCPMGYSHGSLYFTGDMQYTGKGQATDNPQTPQTPTSIPDIILTGPGADDAALLKSALQQHRQQHGLKNDQSSPLGSFDSSDLFSTEEALRAGLDPIDIDGLQILTDPDMAWSPRLWPPQEEDEEEALLLQDGDLRGADELASLVGPALREDPALPSPQQGDTAEPSRGGTASEDRHD</sequence>
<feature type="region of interest" description="Disordered" evidence="1">
    <location>
        <begin position="183"/>
        <end position="244"/>
    </location>
</feature>
<feature type="compositionally biased region" description="Polar residues" evidence="1">
    <location>
        <begin position="95"/>
        <end position="104"/>
    </location>
</feature>
<evidence type="ECO:0000313" key="3">
    <source>
        <dbReference type="EMBL" id="EEC17890.1"/>
    </source>
</evidence>
<organism>
    <name type="scientific">Ixodes scapularis</name>
    <name type="common">Black-legged tick</name>
    <name type="synonym">Deer tick</name>
    <dbReference type="NCBI Taxonomy" id="6945"/>
    <lineage>
        <taxon>Eukaryota</taxon>
        <taxon>Metazoa</taxon>
        <taxon>Ecdysozoa</taxon>
        <taxon>Arthropoda</taxon>
        <taxon>Chelicerata</taxon>
        <taxon>Arachnida</taxon>
        <taxon>Acari</taxon>
        <taxon>Parasitiformes</taxon>
        <taxon>Ixodida</taxon>
        <taxon>Ixodoidea</taxon>
        <taxon>Ixodidae</taxon>
        <taxon>Ixodinae</taxon>
        <taxon>Ixodes</taxon>
    </lineage>
</organism>
<feature type="compositionally biased region" description="Low complexity" evidence="1">
    <location>
        <begin position="1"/>
        <end position="22"/>
    </location>
</feature>
<dbReference type="EMBL" id="ABJB010711046">
    <property type="status" value="NOT_ANNOTATED_CDS"/>
    <property type="molecule type" value="Genomic_DNA"/>
</dbReference>
<dbReference type="Pfam" id="PF12886">
    <property type="entry name" value="TORC_C"/>
    <property type="match status" value="1"/>
</dbReference>
<dbReference type="OrthoDB" id="8947034at2759"/>
<dbReference type="VEuPathDB" id="VectorBase:ISCI013362"/>
<dbReference type="EMBL" id="DS930277">
    <property type="protein sequence ID" value="EEC17890.1"/>
    <property type="molecule type" value="Genomic_DNA"/>
</dbReference>
<keyword evidence="5" id="KW-1185">Reference proteome</keyword>
<evidence type="ECO:0000259" key="2">
    <source>
        <dbReference type="Pfam" id="PF12886"/>
    </source>
</evidence>
<name>B7QGB8_IXOSC</name>
<dbReference type="VEuPathDB" id="VectorBase:ISCP_023125"/>
<feature type="domain" description="Transducer of regulated CREB activity C-terminal" evidence="2">
    <location>
        <begin position="227"/>
        <end position="274"/>
    </location>
</feature>
<dbReference type="VEuPathDB" id="VectorBase:ISCW013362"/>
<dbReference type="EnsemblMetazoa" id="ISCW013362-RA">
    <property type="protein sequence ID" value="ISCW013362-PA"/>
    <property type="gene ID" value="ISCW013362"/>
</dbReference>
<dbReference type="InParanoid" id="B7QGB8"/>
<protein>
    <recommendedName>
        <fullName evidence="2">Transducer of regulated CREB activity C-terminal domain-containing protein</fullName>
    </recommendedName>
</protein>
<dbReference type="HOGENOM" id="CLU_814533_0_0_1"/>
<feature type="compositionally biased region" description="Gly residues" evidence="1">
    <location>
        <begin position="79"/>
        <end position="88"/>
    </location>
</feature>
<gene>
    <name evidence="3" type="ORF">IscW_ISCW013362</name>
</gene>
<evidence type="ECO:0000256" key="1">
    <source>
        <dbReference type="SAM" id="MobiDB-lite"/>
    </source>
</evidence>
<feature type="compositionally biased region" description="Polar residues" evidence="1">
    <location>
        <begin position="184"/>
        <end position="200"/>
    </location>
</feature>
<evidence type="ECO:0007829" key="6">
    <source>
        <dbReference type="PeptideAtlas" id="B7QGB8"/>
    </source>
</evidence>
<feature type="region of interest" description="Disordered" evidence="1">
    <location>
        <begin position="1"/>
        <end position="126"/>
    </location>
</feature>
<keyword evidence="6" id="KW-1267">Proteomics identification</keyword>
<feature type="region of interest" description="Disordered" evidence="1">
    <location>
        <begin position="296"/>
        <end position="341"/>
    </location>
</feature>